<comment type="caution">
    <text evidence="1">The sequence shown here is derived from an EMBL/GenBank/DDBJ whole genome shotgun (WGS) entry which is preliminary data.</text>
</comment>
<protein>
    <submittedName>
        <fullName evidence="1">Uncharacterized protein</fullName>
    </submittedName>
</protein>
<proteinExistence type="predicted"/>
<gene>
    <name evidence="1" type="ORF">UX85_C0002G0086</name>
</gene>
<accession>A0A0G1RX76</accession>
<reference evidence="1 2" key="1">
    <citation type="journal article" date="2015" name="Nature">
        <title>rRNA introns, odd ribosomes, and small enigmatic genomes across a large radiation of phyla.</title>
        <authorList>
            <person name="Brown C.T."/>
            <person name="Hug L.A."/>
            <person name="Thomas B.C."/>
            <person name="Sharon I."/>
            <person name="Castelle C.J."/>
            <person name="Singh A."/>
            <person name="Wilkins M.J."/>
            <person name="Williams K.H."/>
            <person name="Banfield J.F."/>
        </authorList>
    </citation>
    <scope>NUCLEOTIDE SEQUENCE [LARGE SCALE GENOMIC DNA]</scope>
</reference>
<evidence type="ECO:0000313" key="2">
    <source>
        <dbReference type="Proteomes" id="UP000033860"/>
    </source>
</evidence>
<sequence>MKIIKEAAAQMLVLPNRPLDATYYEAIVNGTLPEFYLHSFQVYRGYSDALPDQLVDGFNSEYPLMKCRTHFLTGLMNRLKHSVEDEIITDTGMAVTIDEFCQFDWQANRSGSKSEFMTTPNEIEKINSMLDLIVSHLKQKYDLPGFTQEQIDQTITARRALSRFSLPEDIR</sequence>
<dbReference type="AlphaFoldDB" id="A0A0G1RX76"/>
<dbReference type="Proteomes" id="UP000033860">
    <property type="component" value="Unassembled WGS sequence"/>
</dbReference>
<organism evidence="1 2">
    <name type="scientific">Candidatus Beckwithbacteria bacterium GW2011_GWB1_47_15</name>
    <dbReference type="NCBI Taxonomy" id="1618371"/>
    <lineage>
        <taxon>Bacteria</taxon>
        <taxon>Candidatus Beckwithiibacteriota</taxon>
    </lineage>
</organism>
<evidence type="ECO:0000313" key="1">
    <source>
        <dbReference type="EMBL" id="KKU61706.1"/>
    </source>
</evidence>
<name>A0A0G1RX76_9BACT</name>
<dbReference type="EMBL" id="LCNT01000002">
    <property type="protein sequence ID" value="KKU61706.1"/>
    <property type="molecule type" value="Genomic_DNA"/>
</dbReference>